<proteinExistence type="predicted"/>
<dbReference type="SUPFAM" id="SSF53850">
    <property type="entry name" value="Periplasmic binding protein-like II"/>
    <property type="match status" value="1"/>
</dbReference>
<protein>
    <submittedName>
        <fullName evidence="2">ABC-type transporter, periplasmic subunit family 3</fullName>
    </submittedName>
</protein>
<keyword evidence="1" id="KW-0472">Membrane</keyword>
<keyword evidence="1" id="KW-0812">Transmembrane</keyword>
<accession>A0A099L3S4</accession>
<dbReference type="OrthoDB" id="2081943at2"/>
<organism evidence="2 3">
    <name type="scientific">Colwellia psychrerythraea</name>
    <name type="common">Vibrio psychroerythus</name>
    <dbReference type="NCBI Taxonomy" id="28229"/>
    <lineage>
        <taxon>Bacteria</taxon>
        <taxon>Pseudomonadati</taxon>
        <taxon>Pseudomonadota</taxon>
        <taxon>Gammaproteobacteria</taxon>
        <taxon>Alteromonadales</taxon>
        <taxon>Colwelliaceae</taxon>
        <taxon>Colwellia</taxon>
    </lineage>
</organism>
<evidence type="ECO:0000313" key="3">
    <source>
        <dbReference type="Proteomes" id="UP000029868"/>
    </source>
</evidence>
<dbReference type="Gene3D" id="3.40.190.10">
    <property type="entry name" value="Periplasmic binding protein-like II"/>
    <property type="match status" value="2"/>
</dbReference>
<dbReference type="AlphaFoldDB" id="A0A099L3S4"/>
<evidence type="ECO:0000313" key="2">
    <source>
        <dbReference type="EMBL" id="KGJ96807.1"/>
    </source>
</evidence>
<comment type="caution">
    <text evidence="2">The sequence shown here is derived from an EMBL/GenBank/DDBJ whole genome shotgun (WGS) entry which is preliminary data.</text>
</comment>
<dbReference type="PATRIC" id="fig|28229.3.peg.854"/>
<feature type="transmembrane region" description="Helical" evidence="1">
    <location>
        <begin position="12"/>
        <end position="32"/>
    </location>
</feature>
<dbReference type="EMBL" id="JQEC01000006">
    <property type="protein sequence ID" value="KGJ96807.1"/>
    <property type="molecule type" value="Genomic_DNA"/>
</dbReference>
<name>A0A099L3S4_COLPS</name>
<sequence length="316" mass="35555">MISSKAQKTNLYIIIFIAYFTIVAVVEGNNYVDKLKVSYYLQGQKHIVYGEKTSQGYRFNSSSLKVLHLASLNWPPYISEELCNKGWLFQFAIAILASQGYQVNIHFYPWARSVKLVELDQVDILFPTYYIEKNTPSDYHLGKNRRELVTLSNAFSGGSVSLIQRKGESLILDDGLSVLNGKTIGVVRGYQNTQEFDAMMAAQMFSVIETADELQLVKLLVASRVDLIIGDPKVFTFSVNVADLSAVDKQHLLDAIELVQPALQYQPLYFAISKKSPLHKQILNDINIAISQFEQSGELDRLISTGYQCSKNAEES</sequence>
<gene>
    <name evidence="2" type="ORF">GAB14E_1683</name>
</gene>
<dbReference type="Proteomes" id="UP000029868">
    <property type="component" value="Unassembled WGS sequence"/>
</dbReference>
<keyword evidence="1" id="KW-1133">Transmembrane helix</keyword>
<reference evidence="2 3" key="1">
    <citation type="submission" date="2014-08" db="EMBL/GenBank/DDBJ databases">
        <title>Genomic and Phenotypic Diversity of Colwellia psychrerythraea strains from Disparate Marine Basins.</title>
        <authorList>
            <person name="Techtmann S.M."/>
            <person name="Stelling S.C."/>
            <person name="Utturkar S.M."/>
            <person name="Alshibli N."/>
            <person name="Harris A."/>
            <person name="Brown S.D."/>
            <person name="Hazen T.C."/>
        </authorList>
    </citation>
    <scope>NUCLEOTIDE SEQUENCE [LARGE SCALE GENOMIC DNA]</scope>
    <source>
        <strain evidence="2 3">GAB14E</strain>
    </source>
</reference>
<evidence type="ECO:0000256" key="1">
    <source>
        <dbReference type="SAM" id="Phobius"/>
    </source>
</evidence>